<dbReference type="EMBL" id="JAKNJB010000033">
    <property type="protein sequence ID" value="MCG4528404.1"/>
    <property type="molecule type" value="Genomic_DNA"/>
</dbReference>
<dbReference type="Proteomes" id="UP001200313">
    <property type="component" value="Unassembled WGS sequence"/>
</dbReference>
<reference evidence="1 2" key="1">
    <citation type="submission" date="2022-01" db="EMBL/GenBank/DDBJ databases">
        <title>Collection of gut derived symbiotic bacterial strains cultured from healthy donors.</title>
        <authorList>
            <person name="Lin H."/>
            <person name="Kohout C."/>
            <person name="Waligurski E."/>
            <person name="Pamer E.G."/>
        </authorList>
    </citation>
    <scope>NUCLEOTIDE SEQUENCE [LARGE SCALE GENOMIC DNA]</scope>
    <source>
        <strain evidence="1 2">DFI.3.7</strain>
    </source>
</reference>
<name>A0ABS9MDM8_9FIRM</name>
<proteinExistence type="predicted"/>
<sequence length="190" mass="21584">MKLYHLSYDPVPFFIPRVPKSRLPMEDAETPRICLSDRIERCVNAKPCQAQALYLAKEHGLRMPLYVYEFDTDDIPPELLIGPADLAGQYGVIDARLNHEYWLLSGDVPYQETYYEVIGGVFLPPEESVGESFPSVLMLRLDEEESHEAAWLSWAVCELNRPGKDGKYATTDCVVSNCIEDIMDLLKSHA</sequence>
<dbReference type="RefSeq" id="WP_177693446.1">
    <property type="nucleotide sequence ID" value="NZ_JAKNJB010000033.1"/>
</dbReference>
<comment type="caution">
    <text evidence="1">The sequence shown here is derived from an EMBL/GenBank/DDBJ whole genome shotgun (WGS) entry which is preliminary data.</text>
</comment>
<organism evidence="1 2">
    <name type="scientific">Intestinimonas massiliensis</name>
    <name type="common">ex Afouda et al. 2020</name>
    <dbReference type="NCBI Taxonomy" id="1673721"/>
    <lineage>
        <taxon>Bacteria</taxon>
        <taxon>Bacillati</taxon>
        <taxon>Bacillota</taxon>
        <taxon>Clostridia</taxon>
        <taxon>Eubacteriales</taxon>
        <taxon>Intestinimonas</taxon>
    </lineage>
</organism>
<protein>
    <submittedName>
        <fullName evidence="1">Uncharacterized protein</fullName>
    </submittedName>
</protein>
<evidence type="ECO:0000313" key="1">
    <source>
        <dbReference type="EMBL" id="MCG4528404.1"/>
    </source>
</evidence>
<gene>
    <name evidence="1" type="ORF">L0P79_15210</name>
</gene>
<evidence type="ECO:0000313" key="2">
    <source>
        <dbReference type="Proteomes" id="UP001200313"/>
    </source>
</evidence>
<accession>A0ABS9MDM8</accession>
<keyword evidence="2" id="KW-1185">Reference proteome</keyword>